<sequence length="77" mass="8176">MPEKLVAIPLSVAMLVSATAVADDDAGVAPRVRWERPPEGTIERGIFGVPEWLIVVVGALVVAASALALVRAMRRSR</sequence>
<feature type="transmembrane region" description="Helical" evidence="1">
    <location>
        <begin position="46"/>
        <end position="70"/>
    </location>
</feature>
<feature type="chain" id="PRO_5002511709" evidence="2">
    <location>
        <begin position="23"/>
        <end position="77"/>
    </location>
</feature>
<protein>
    <submittedName>
        <fullName evidence="3">Uncharacterized protein</fullName>
    </submittedName>
</protein>
<keyword evidence="4" id="KW-1185">Reference proteome</keyword>
<dbReference type="KEGG" id="samy:DB32_003614"/>
<evidence type="ECO:0000313" key="4">
    <source>
        <dbReference type="Proteomes" id="UP000034883"/>
    </source>
</evidence>
<evidence type="ECO:0000313" key="3">
    <source>
        <dbReference type="EMBL" id="AKF06465.1"/>
    </source>
</evidence>
<feature type="signal peptide" evidence="2">
    <location>
        <begin position="1"/>
        <end position="22"/>
    </location>
</feature>
<keyword evidence="1" id="KW-0812">Transmembrane</keyword>
<keyword evidence="2" id="KW-0732">Signal</keyword>
<evidence type="ECO:0000256" key="2">
    <source>
        <dbReference type="SAM" id="SignalP"/>
    </source>
</evidence>
<gene>
    <name evidence="3" type="ORF">DB32_003614</name>
</gene>
<dbReference type="Proteomes" id="UP000034883">
    <property type="component" value="Chromosome"/>
</dbReference>
<name>A0A0F6W3M7_9BACT</name>
<accession>A0A0F6W3M7</accession>
<reference evidence="3 4" key="1">
    <citation type="submission" date="2015-03" db="EMBL/GenBank/DDBJ databases">
        <title>Genome assembly of Sandaracinus amylolyticus DSM 53668.</title>
        <authorList>
            <person name="Sharma G."/>
            <person name="Subramanian S."/>
        </authorList>
    </citation>
    <scope>NUCLEOTIDE SEQUENCE [LARGE SCALE GENOMIC DNA]</scope>
    <source>
        <strain evidence="3 4">DSM 53668</strain>
    </source>
</reference>
<keyword evidence="1" id="KW-1133">Transmembrane helix</keyword>
<proteinExistence type="predicted"/>
<dbReference type="EMBL" id="CP011125">
    <property type="protein sequence ID" value="AKF06465.1"/>
    <property type="molecule type" value="Genomic_DNA"/>
</dbReference>
<dbReference type="AlphaFoldDB" id="A0A0F6W3M7"/>
<dbReference type="STRING" id="927083.DB32_003614"/>
<dbReference type="RefSeq" id="WP_053233635.1">
    <property type="nucleotide sequence ID" value="NZ_CP011125.1"/>
</dbReference>
<evidence type="ECO:0000256" key="1">
    <source>
        <dbReference type="SAM" id="Phobius"/>
    </source>
</evidence>
<organism evidence="3 4">
    <name type="scientific">Sandaracinus amylolyticus</name>
    <dbReference type="NCBI Taxonomy" id="927083"/>
    <lineage>
        <taxon>Bacteria</taxon>
        <taxon>Pseudomonadati</taxon>
        <taxon>Myxococcota</taxon>
        <taxon>Polyangia</taxon>
        <taxon>Polyangiales</taxon>
        <taxon>Sandaracinaceae</taxon>
        <taxon>Sandaracinus</taxon>
    </lineage>
</organism>
<keyword evidence="1" id="KW-0472">Membrane</keyword>